<dbReference type="OrthoDB" id="6116181at2"/>
<organism evidence="1 2">
    <name type="scientific">Cupriavidus pauculus</name>
    <dbReference type="NCBI Taxonomy" id="82633"/>
    <lineage>
        <taxon>Bacteria</taxon>
        <taxon>Pseudomonadati</taxon>
        <taxon>Pseudomonadota</taxon>
        <taxon>Betaproteobacteria</taxon>
        <taxon>Burkholderiales</taxon>
        <taxon>Burkholderiaceae</taxon>
        <taxon>Cupriavidus</taxon>
    </lineage>
</organism>
<dbReference type="Proteomes" id="UP000270411">
    <property type="component" value="Chromosome 1"/>
</dbReference>
<sequence>MSIARIHEGDRSKAICPDCGKVVGTTFVRRDVSVGDSRKRVAENILVAVCDACGEVVAIPSESTAAICEANRDV</sequence>
<reference evidence="2" key="1">
    <citation type="submission" date="2018-11" db="EMBL/GenBank/DDBJ databases">
        <title>FDA dAtabase for Regulatory Grade micrObial Sequences (FDA-ARGOS): Supporting development and validation of Infectious Disease Dx tests.</title>
        <authorList>
            <person name="Goldberg B."/>
            <person name="Campos J."/>
            <person name="Tallon L."/>
            <person name="Sadzewicz L."/>
            <person name="Zhao X."/>
            <person name="Vavikolanu K."/>
            <person name="Mehta A."/>
            <person name="Aluvathingal J."/>
            <person name="Nadendla S."/>
            <person name="Geyer C."/>
            <person name="Nandy P."/>
            <person name="Yan Y."/>
            <person name="Sichtig H."/>
        </authorList>
    </citation>
    <scope>NUCLEOTIDE SEQUENCE [LARGE SCALE GENOMIC DNA]</scope>
    <source>
        <strain evidence="2">FDAARGOS_614</strain>
    </source>
</reference>
<dbReference type="KEGG" id="cpau:EHF44_10255"/>
<accession>A0A3G8H0H6</accession>
<name>A0A3G8H0H6_9BURK</name>
<proteinExistence type="predicted"/>
<evidence type="ECO:0000313" key="1">
    <source>
        <dbReference type="EMBL" id="AZG13799.1"/>
    </source>
</evidence>
<protein>
    <submittedName>
        <fullName evidence="1">Uncharacterized protein</fullName>
    </submittedName>
</protein>
<evidence type="ECO:0000313" key="2">
    <source>
        <dbReference type="Proteomes" id="UP000270411"/>
    </source>
</evidence>
<gene>
    <name evidence="1" type="ORF">EHF44_10255</name>
</gene>
<dbReference type="RefSeq" id="WP_124683650.1">
    <property type="nucleotide sequence ID" value="NZ_CP033969.1"/>
</dbReference>
<dbReference type="AlphaFoldDB" id="A0A3G8H0H6"/>
<dbReference type="EMBL" id="CP033969">
    <property type="protein sequence ID" value="AZG13799.1"/>
    <property type="molecule type" value="Genomic_DNA"/>
</dbReference>